<keyword evidence="5 6" id="KW-0472">Membrane</keyword>
<accession>A0A0K8P4S3</accession>
<evidence type="ECO:0000256" key="6">
    <source>
        <dbReference type="SAM" id="Phobius"/>
    </source>
</evidence>
<keyword evidence="2" id="KW-1003">Cell membrane</keyword>
<feature type="transmembrane region" description="Helical" evidence="6">
    <location>
        <begin position="131"/>
        <end position="148"/>
    </location>
</feature>
<dbReference type="GO" id="GO:0015171">
    <property type="term" value="F:amino acid transmembrane transporter activity"/>
    <property type="evidence" value="ECO:0007669"/>
    <property type="project" value="TreeGrafter"/>
</dbReference>
<protein>
    <submittedName>
        <fullName evidence="8">Transporter, LysE family</fullName>
    </submittedName>
</protein>
<reference evidence="8 9" key="2">
    <citation type="journal article" date="2016" name="Science">
        <title>A bacterium that degrades and assimilates poly(ethylene terephthalate).</title>
        <authorList>
            <person name="Yoshida S."/>
            <person name="Hiraga K."/>
            <person name="Takehana T."/>
            <person name="Taniguchi I."/>
            <person name="Yamaji H."/>
            <person name="Maeda Y."/>
            <person name="Toyohara K."/>
            <person name="Miyamoto K."/>
            <person name="Kimura Y."/>
            <person name="Oda K."/>
        </authorList>
    </citation>
    <scope>NUCLEOTIDE SEQUENCE [LARGE SCALE GENOMIC DNA]</scope>
    <source>
        <strain evidence="9">NBRC 110686 / TISTR 2288 / 201-F6</strain>
    </source>
</reference>
<keyword evidence="9" id="KW-1185">Reference proteome</keyword>
<dbReference type="PANTHER" id="PTHR30086">
    <property type="entry name" value="ARGININE EXPORTER PROTEIN ARGO"/>
    <property type="match status" value="1"/>
</dbReference>
<dbReference type="Proteomes" id="UP000037660">
    <property type="component" value="Unassembled WGS sequence"/>
</dbReference>
<evidence type="ECO:0000313" key="8">
    <source>
        <dbReference type="EMBL" id="GAP37626.1"/>
    </source>
</evidence>
<evidence type="ECO:0000313" key="9">
    <source>
        <dbReference type="Proteomes" id="UP000037660"/>
    </source>
</evidence>
<gene>
    <name evidence="8" type="ORF">ISF6_3571</name>
</gene>
<organism evidence="8 9">
    <name type="scientific">Piscinibacter sakaiensis</name>
    <name type="common">Ideonella sakaiensis</name>
    <dbReference type="NCBI Taxonomy" id="1547922"/>
    <lineage>
        <taxon>Bacteria</taxon>
        <taxon>Pseudomonadati</taxon>
        <taxon>Pseudomonadota</taxon>
        <taxon>Betaproteobacteria</taxon>
        <taxon>Burkholderiales</taxon>
        <taxon>Sphaerotilaceae</taxon>
        <taxon>Piscinibacter</taxon>
    </lineage>
</organism>
<feature type="transmembrane region" description="Helical" evidence="6">
    <location>
        <begin position="168"/>
        <end position="188"/>
    </location>
</feature>
<dbReference type="PANTHER" id="PTHR30086:SF20">
    <property type="entry name" value="ARGININE EXPORTER PROTEIN ARGO-RELATED"/>
    <property type="match status" value="1"/>
</dbReference>
<keyword evidence="7" id="KW-0732">Signal</keyword>
<evidence type="ECO:0000256" key="7">
    <source>
        <dbReference type="SAM" id="SignalP"/>
    </source>
</evidence>
<dbReference type="RefSeq" id="WP_082368486.1">
    <property type="nucleotide sequence ID" value="NZ_BBYR01000052.1"/>
</dbReference>
<comment type="subcellular location">
    <subcellularLocation>
        <location evidence="1">Cell membrane</location>
        <topology evidence="1">Multi-pass membrane protein</topology>
    </subcellularLocation>
</comment>
<dbReference type="Pfam" id="PF01810">
    <property type="entry name" value="LysE"/>
    <property type="match status" value="1"/>
</dbReference>
<feature type="transmembrane region" description="Helical" evidence="6">
    <location>
        <begin position="93"/>
        <end position="110"/>
    </location>
</feature>
<feature type="signal peptide" evidence="7">
    <location>
        <begin position="1"/>
        <end position="23"/>
    </location>
</feature>
<evidence type="ECO:0000256" key="1">
    <source>
        <dbReference type="ARBA" id="ARBA00004651"/>
    </source>
</evidence>
<feature type="chain" id="PRO_5005513693" evidence="7">
    <location>
        <begin position="24"/>
        <end position="226"/>
    </location>
</feature>
<feature type="transmembrane region" description="Helical" evidence="6">
    <location>
        <begin position="31"/>
        <end position="49"/>
    </location>
</feature>
<feature type="transmembrane region" description="Helical" evidence="6">
    <location>
        <begin position="200"/>
        <end position="221"/>
    </location>
</feature>
<reference evidence="9" key="1">
    <citation type="submission" date="2015-07" db="EMBL/GenBank/DDBJ databases">
        <title>Discovery of a poly(ethylene terephthalate assimilation.</title>
        <authorList>
            <person name="Yoshida S."/>
            <person name="Hiraga K."/>
            <person name="Takehana T."/>
            <person name="Taniguchi I."/>
            <person name="Yamaji H."/>
            <person name="Maeda Y."/>
            <person name="Toyohara K."/>
            <person name="Miyamoto K."/>
            <person name="Kimura Y."/>
            <person name="Oda K."/>
        </authorList>
    </citation>
    <scope>NUCLEOTIDE SEQUENCE [LARGE SCALE GENOMIC DNA]</scope>
    <source>
        <strain evidence="9">NBRC 110686 / TISTR 2288 / 201-F6</strain>
    </source>
</reference>
<evidence type="ECO:0000256" key="2">
    <source>
        <dbReference type="ARBA" id="ARBA00022475"/>
    </source>
</evidence>
<proteinExistence type="predicted"/>
<sequence length="226" mass="22538">MSPATDPSLAAAAAAAAPATATAAGAFVQGGLMTAGLIVAIGAQNALVLQQGLRRTHVGPVVALCTASDWLLIAAGVFGLGSLVRSAPGLLEVFRWGGAAFLLAYGALALRRAWTGGGRLAVAGRGAGLRATLGTALALTYLNPHVYLDTVVLLGSVGAQQPGDARAAFAVGAGLASATWFTALGYGAAAASRWLQRPGVWRAIDATVALVMFIVAAQLIARPLAA</sequence>
<evidence type="ECO:0000256" key="3">
    <source>
        <dbReference type="ARBA" id="ARBA00022692"/>
    </source>
</evidence>
<keyword evidence="4 6" id="KW-1133">Transmembrane helix</keyword>
<dbReference type="EMBL" id="BBYR01000052">
    <property type="protein sequence ID" value="GAP37626.1"/>
    <property type="molecule type" value="Genomic_DNA"/>
</dbReference>
<feature type="transmembrane region" description="Helical" evidence="6">
    <location>
        <begin position="61"/>
        <end position="81"/>
    </location>
</feature>
<evidence type="ECO:0000256" key="4">
    <source>
        <dbReference type="ARBA" id="ARBA00022989"/>
    </source>
</evidence>
<dbReference type="InterPro" id="IPR001123">
    <property type="entry name" value="LeuE-type"/>
</dbReference>
<keyword evidence="3 6" id="KW-0812">Transmembrane</keyword>
<dbReference type="AlphaFoldDB" id="A0A0K8P4S3"/>
<comment type="caution">
    <text evidence="8">The sequence shown here is derived from an EMBL/GenBank/DDBJ whole genome shotgun (WGS) entry which is preliminary data.</text>
</comment>
<name>A0A0K8P4S3_PISS1</name>
<dbReference type="GO" id="GO:0005886">
    <property type="term" value="C:plasma membrane"/>
    <property type="evidence" value="ECO:0007669"/>
    <property type="project" value="UniProtKB-SubCell"/>
</dbReference>
<dbReference type="STRING" id="1547922.ISF6_3571"/>
<evidence type="ECO:0000256" key="5">
    <source>
        <dbReference type="ARBA" id="ARBA00023136"/>
    </source>
</evidence>